<evidence type="ECO:0000313" key="2">
    <source>
        <dbReference type="EMBL" id="RVW72921.1"/>
    </source>
</evidence>
<gene>
    <name evidence="2" type="ORF">CK203_056364</name>
</gene>
<reference evidence="2 3" key="1">
    <citation type="journal article" date="2018" name="PLoS Genet.">
        <title>Population sequencing reveals clonal diversity and ancestral inbreeding in the grapevine cultivar Chardonnay.</title>
        <authorList>
            <person name="Roach M.J."/>
            <person name="Johnson D.L."/>
            <person name="Bohlmann J."/>
            <person name="van Vuuren H.J."/>
            <person name="Jones S.J."/>
            <person name="Pretorius I.S."/>
            <person name="Schmidt S.A."/>
            <person name="Borneman A.R."/>
        </authorList>
    </citation>
    <scope>NUCLEOTIDE SEQUENCE [LARGE SCALE GENOMIC DNA]</scope>
    <source>
        <strain evidence="3">cv. Chardonnay</strain>
        <tissue evidence="2">Leaf</tissue>
    </source>
</reference>
<evidence type="ECO:0000256" key="1">
    <source>
        <dbReference type="SAM" id="Phobius"/>
    </source>
</evidence>
<accession>A0A438GL56</accession>
<dbReference type="AlphaFoldDB" id="A0A438GL56"/>
<protein>
    <submittedName>
        <fullName evidence="2">Uncharacterized protein</fullName>
    </submittedName>
</protein>
<dbReference type="Proteomes" id="UP000288805">
    <property type="component" value="Unassembled WGS sequence"/>
</dbReference>
<feature type="transmembrane region" description="Helical" evidence="1">
    <location>
        <begin position="96"/>
        <end position="118"/>
    </location>
</feature>
<keyword evidence="1" id="KW-1133">Transmembrane helix</keyword>
<dbReference type="EMBL" id="QGNW01000404">
    <property type="protein sequence ID" value="RVW72921.1"/>
    <property type="molecule type" value="Genomic_DNA"/>
</dbReference>
<sequence>MTSCFTKSQQHCQKAKEKSSCPGALSPLKLDKATSCSPSNWMVEVQAKWRRWHQVYISLTCFGKSGQLELVVLSRMQWFEWLEFSPNMLSGIGGKLYTLVGSLALVLLLMATALNVPLPRPALAEVPETLSTELRTRQQCIAEITEMIHGGEENIKDSIPISLVEGLYQLLAKLLANMLRIVVRELASNF</sequence>
<evidence type="ECO:0000313" key="3">
    <source>
        <dbReference type="Proteomes" id="UP000288805"/>
    </source>
</evidence>
<name>A0A438GL56_VITVI</name>
<keyword evidence="1" id="KW-0472">Membrane</keyword>
<comment type="caution">
    <text evidence="2">The sequence shown here is derived from an EMBL/GenBank/DDBJ whole genome shotgun (WGS) entry which is preliminary data.</text>
</comment>
<keyword evidence="1" id="KW-0812">Transmembrane</keyword>
<proteinExistence type="predicted"/>
<organism evidence="2 3">
    <name type="scientific">Vitis vinifera</name>
    <name type="common">Grape</name>
    <dbReference type="NCBI Taxonomy" id="29760"/>
    <lineage>
        <taxon>Eukaryota</taxon>
        <taxon>Viridiplantae</taxon>
        <taxon>Streptophyta</taxon>
        <taxon>Embryophyta</taxon>
        <taxon>Tracheophyta</taxon>
        <taxon>Spermatophyta</taxon>
        <taxon>Magnoliopsida</taxon>
        <taxon>eudicotyledons</taxon>
        <taxon>Gunneridae</taxon>
        <taxon>Pentapetalae</taxon>
        <taxon>rosids</taxon>
        <taxon>Vitales</taxon>
        <taxon>Vitaceae</taxon>
        <taxon>Viteae</taxon>
        <taxon>Vitis</taxon>
    </lineage>
</organism>
<dbReference type="OrthoDB" id="9927103at2759"/>